<evidence type="ECO:0000313" key="7">
    <source>
        <dbReference type="Proteomes" id="UP001168990"/>
    </source>
</evidence>
<dbReference type="AlphaFoldDB" id="A0AA39C9I5"/>
<name>A0AA39C9I5_9HYME</name>
<evidence type="ECO:0000259" key="5">
    <source>
        <dbReference type="Pfam" id="PF05485"/>
    </source>
</evidence>
<reference evidence="6" key="2">
    <citation type="submission" date="2023-03" db="EMBL/GenBank/DDBJ databases">
        <authorList>
            <person name="Inwood S.N."/>
            <person name="Skelly J.G."/>
            <person name="Guhlin J."/>
            <person name="Harrop T.W.R."/>
            <person name="Goldson S.G."/>
            <person name="Dearden P.K."/>
        </authorList>
    </citation>
    <scope>NUCLEOTIDE SEQUENCE</scope>
    <source>
        <strain evidence="6">Irish</strain>
        <tissue evidence="6">Whole body</tissue>
    </source>
</reference>
<dbReference type="Pfam" id="PF05485">
    <property type="entry name" value="THAP"/>
    <property type="match status" value="1"/>
</dbReference>
<feature type="domain" description="THAP-type" evidence="5">
    <location>
        <begin position="73"/>
        <end position="143"/>
    </location>
</feature>
<keyword evidence="7" id="KW-1185">Reference proteome</keyword>
<accession>A0AA39C9I5</accession>
<evidence type="ECO:0000256" key="4">
    <source>
        <dbReference type="ARBA" id="ARBA00023125"/>
    </source>
</evidence>
<keyword evidence="3" id="KW-0862">Zinc</keyword>
<dbReference type="GO" id="GO:0003677">
    <property type="term" value="F:DNA binding"/>
    <property type="evidence" value="ECO:0007669"/>
    <property type="project" value="UniProtKB-KW"/>
</dbReference>
<keyword evidence="4" id="KW-0238">DNA-binding</keyword>
<reference evidence="6" key="1">
    <citation type="journal article" date="2023" name="bioRxiv">
        <title>Scaffold-level genome assemblies of two parasitoid biocontrol wasps reveal the parthenogenesis mechanism and an associated novel virus.</title>
        <authorList>
            <person name="Inwood S."/>
            <person name="Skelly J."/>
            <person name="Guhlin J."/>
            <person name="Harrop T."/>
            <person name="Goldson S."/>
            <person name="Dearden P."/>
        </authorList>
    </citation>
    <scope>NUCLEOTIDE SEQUENCE</scope>
    <source>
        <strain evidence="6">Irish</strain>
        <tissue evidence="6">Whole body</tissue>
    </source>
</reference>
<evidence type="ECO:0000313" key="6">
    <source>
        <dbReference type="EMBL" id="KAK0160293.1"/>
    </source>
</evidence>
<evidence type="ECO:0000256" key="3">
    <source>
        <dbReference type="ARBA" id="ARBA00022833"/>
    </source>
</evidence>
<dbReference type="Proteomes" id="UP001168990">
    <property type="component" value="Unassembled WGS sequence"/>
</dbReference>
<protein>
    <recommendedName>
        <fullName evidence="5">THAP-type domain-containing protein</fullName>
    </recommendedName>
</protein>
<dbReference type="GO" id="GO:0008270">
    <property type="term" value="F:zinc ion binding"/>
    <property type="evidence" value="ECO:0007669"/>
    <property type="project" value="UniProtKB-KW"/>
</dbReference>
<sequence>MSVRKVISASRDNIIYGEIIKTSIQEKPGSTKPTSKENDRNTRFLQICVIENEETSGTIILHKDDGGDRKSTFQQNIQIIRQWSEILRQNWDFDQKCDKYICDEHFDENHIIRIDIITIPGQQPFISDRKKIMLKRNSIPTLNKNNSASGNAIGSIAENIFKSVAVASEEYAEPVNLMNEDGNMEPNIIGEVEYRNAELSESPSNFSIYDFIKHLETHKLPKKWS</sequence>
<gene>
    <name evidence="6" type="ORF">PV328_007721</name>
</gene>
<organism evidence="6 7">
    <name type="scientific">Microctonus aethiopoides</name>
    <dbReference type="NCBI Taxonomy" id="144406"/>
    <lineage>
        <taxon>Eukaryota</taxon>
        <taxon>Metazoa</taxon>
        <taxon>Ecdysozoa</taxon>
        <taxon>Arthropoda</taxon>
        <taxon>Hexapoda</taxon>
        <taxon>Insecta</taxon>
        <taxon>Pterygota</taxon>
        <taxon>Neoptera</taxon>
        <taxon>Endopterygota</taxon>
        <taxon>Hymenoptera</taxon>
        <taxon>Apocrita</taxon>
        <taxon>Ichneumonoidea</taxon>
        <taxon>Braconidae</taxon>
        <taxon>Euphorinae</taxon>
        <taxon>Microctonus</taxon>
    </lineage>
</organism>
<comment type="caution">
    <text evidence="6">The sequence shown here is derived from an EMBL/GenBank/DDBJ whole genome shotgun (WGS) entry which is preliminary data.</text>
</comment>
<dbReference type="InterPro" id="IPR006612">
    <property type="entry name" value="THAP_Znf"/>
</dbReference>
<evidence type="ECO:0000256" key="2">
    <source>
        <dbReference type="ARBA" id="ARBA00022771"/>
    </source>
</evidence>
<dbReference type="EMBL" id="JAQQBS010001423">
    <property type="protein sequence ID" value="KAK0160293.1"/>
    <property type="molecule type" value="Genomic_DNA"/>
</dbReference>
<proteinExistence type="predicted"/>
<keyword evidence="1" id="KW-0479">Metal-binding</keyword>
<evidence type="ECO:0000256" key="1">
    <source>
        <dbReference type="ARBA" id="ARBA00022723"/>
    </source>
</evidence>
<keyword evidence="2" id="KW-0863">Zinc-finger</keyword>